<feature type="domain" description="dATP/dGTP diphosphohydrolase MazZ" evidence="1">
    <location>
        <begin position="12"/>
        <end position="113"/>
    </location>
</feature>
<keyword evidence="3" id="KW-1185">Reference proteome</keyword>
<comment type="caution">
    <text evidence="2">The sequence shown here is derived from an EMBL/GenBank/DDBJ whole genome shotgun (WGS) entry which is preliminary data.</text>
</comment>
<dbReference type="InterPro" id="IPR007538">
    <property type="entry name" value="dATP/dGTP_dipphydrolase_MazZ"/>
</dbReference>
<protein>
    <submittedName>
        <fullName evidence="2">DUF550 domain-containing protein</fullName>
    </submittedName>
</protein>
<reference evidence="2" key="1">
    <citation type="submission" date="2021-01" db="EMBL/GenBank/DDBJ databases">
        <title>Genome seq and assembly of Tabrizicola sp. KVB23.</title>
        <authorList>
            <person name="Chhetri G."/>
        </authorList>
    </citation>
    <scope>NUCLEOTIDE SEQUENCE</scope>
    <source>
        <strain evidence="2">KVB23</strain>
    </source>
</reference>
<accession>A0A8J7MTL9</accession>
<dbReference type="Pfam" id="PF04447">
    <property type="entry name" value="dATP-dGTP_PPHyd"/>
    <property type="match status" value="1"/>
</dbReference>
<sequence length="129" mass="14186">MFDLEAHLKRQMAFSRATFGPGERRAGVADHIKRELTGEVIPAGSPYEAAEEWVDVVILALDGLTRALREAGVHPGELAAEACGMIEDKQDENEQRNWPDWRTADPNKAIEHVKAQAEALDAAGAQNIR</sequence>
<dbReference type="EMBL" id="JAESVP010000007">
    <property type="protein sequence ID" value="MBL4929366.1"/>
    <property type="molecule type" value="Genomic_DNA"/>
</dbReference>
<dbReference type="Proteomes" id="UP000619033">
    <property type="component" value="Unassembled WGS sequence"/>
</dbReference>
<organism evidence="2 3">
    <name type="scientific">Fuscibacter oryzae</name>
    <dbReference type="NCBI Taxonomy" id="2803939"/>
    <lineage>
        <taxon>Bacteria</taxon>
        <taxon>Pseudomonadati</taxon>
        <taxon>Pseudomonadota</taxon>
        <taxon>Alphaproteobacteria</taxon>
        <taxon>Rhodobacterales</taxon>
        <taxon>Paracoccaceae</taxon>
        <taxon>Fuscibacter</taxon>
    </lineage>
</organism>
<evidence type="ECO:0000313" key="3">
    <source>
        <dbReference type="Proteomes" id="UP000619033"/>
    </source>
</evidence>
<proteinExistence type="predicted"/>
<evidence type="ECO:0000259" key="1">
    <source>
        <dbReference type="Pfam" id="PF04447"/>
    </source>
</evidence>
<dbReference type="RefSeq" id="WP_202661900.1">
    <property type="nucleotide sequence ID" value="NZ_JAESVP010000007.1"/>
</dbReference>
<dbReference type="AlphaFoldDB" id="A0A8J7MTL9"/>
<name>A0A8J7MTL9_9RHOB</name>
<evidence type="ECO:0000313" key="2">
    <source>
        <dbReference type="EMBL" id="MBL4929366.1"/>
    </source>
</evidence>
<gene>
    <name evidence="2" type="ORF">JI744_14760</name>
</gene>